<keyword evidence="4" id="KW-0969">Cilium</keyword>
<keyword evidence="1" id="KW-0472">Membrane</keyword>
<dbReference type="PROSITE" id="PS51123">
    <property type="entry name" value="OMPA_2"/>
    <property type="match status" value="1"/>
</dbReference>
<keyword evidence="5" id="KW-1185">Reference proteome</keyword>
<dbReference type="GO" id="GO:0016020">
    <property type="term" value="C:membrane"/>
    <property type="evidence" value="ECO:0007669"/>
    <property type="project" value="UniProtKB-UniRule"/>
</dbReference>
<feature type="coiled-coil region" evidence="2">
    <location>
        <begin position="23"/>
        <end position="183"/>
    </location>
</feature>
<dbReference type="Proteomes" id="UP000289703">
    <property type="component" value="Unassembled WGS sequence"/>
</dbReference>
<dbReference type="PANTHER" id="PTHR30329">
    <property type="entry name" value="STATOR ELEMENT OF FLAGELLAR MOTOR COMPLEX"/>
    <property type="match status" value="1"/>
</dbReference>
<sequence>MKRNRQFLIVIAVSGVLLSCVPARQYQNLEARANENHEKYEKLKDANRLLTESNTELEGRLEVLEDKYKQADEEYQESSERLLKSKEQLKRCEENQENLLGQLAKQQKGSARETKALLDQIHKTQDDLNLREDELVRLEQDMKRRMKKLEALQDEIGQRDKRLRELERALSRKDEAVMALKSKVMKALTGFDNKGLSISNRNGKVYVSMDEKLLFKSGSYTVDVRGAQALNQLAEVLSQNKDINIVIEGHTDNVPYKGSGALKDNWDLSVKRATSIVRILSLNKGIDPQRMTVAGRSKYLPIGTNATAEGRSKNRRTEIILTPKLDELFKILGQS</sequence>
<evidence type="ECO:0000259" key="3">
    <source>
        <dbReference type="PROSITE" id="PS51123"/>
    </source>
</evidence>
<dbReference type="EMBL" id="SAXA01000017">
    <property type="protein sequence ID" value="RXQ88805.1"/>
    <property type="molecule type" value="Genomic_DNA"/>
</dbReference>
<reference evidence="4 5" key="1">
    <citation type="submission" date="2019-01" db="EMBL/GenBank/DDBJ databases">
        <title>Ancylomarina salipaludis sp. nov., isolated from a salt marsh.</title>
        <authorList>
            <person name="Yoon J.-H."/>
        </authorList>
    </citation>
    <scope>NUCLEOTIDE SEQUENCE [LARGE SCALE GENOMIC DNA]</scope>
    <source>
        <strain evidence="4 5">SHSM-M15</strain>
    </source>
</reference>
<evidence type="ECO:0000256" key="1">
    <source>
        <dbReference type="PROSITE-ProRule" id="PRU00473"/>
    </source>
</evidence>
<proteinExistence type="predicted"/>
<dbReference type="InterPro" id="IPR036737">
    <property type="entry name" value="OmpA-like_sf"/>
</dbReference>
<dbReference type="CDD" id="cd07185">
    <property type="entry name" value="OmpA_C-like"/>
    <property type="match status" value="1"/>
</dbReference>
<accession>A0A4Q1JID0</accession>
<dbReference type="Pfam" id="PF00691">
    <property type="entry name" value="OmpA"/>
    <property type="match status" value="1"/>
</dbReference>
<dbReference type="InterPro" id="IPR050330">
    <property type="entry name" value="Bact_OuterMem_StrucFunc"/>
</dbReference>
<dbReference type="Gene3D" id="3.30.1330.60">
    <property type="entry name" value="OmpA-like domain"/>
    <property type="match status" value="1"/>
</dbReference>
<keyword evidence="2" id="KW-0175">Coiled coil</keyword>
<dbReference type="SUPFAM" id="SSF103088">
    <property type="entry name" value="OmpA-like"/>
    <property type="match status" value="1"/>
</dbReference>
<dbReference type="InterPro" id="IPR006665">
    <property type="entry name" value="OmpA-like"/>
</dbReference>
<protein>
    <submittedName>
        <fullName evidence="4">Flagellar motor protein MotB</fullName>
    </submittedName>
</protein>
<dbReference type="OrthoDB" id="9815217at2"/>
<evidence type="ECO:0000313" key="4">
    <source>
        <dbReference type="EMBL" id="RXQ88805.1"/>
    </source>
</evidence>
<keyword evidence="4" id="KW-0282">Flagellum</keyword>
<dbReference type="PROSITE" id="PS51257">
    <property type="entry name" value="PROKAR_LIPOPROTEIN"/>
    <property type="match status" value="1"/>
</dbReference>
<comment type="caution">
    <text evidence="4">The sequence shown here is derived from an EMBL/GenBank/DDBJ whole genome shotgun (WGS) entry which is preliminary data.</text>
</comment>
<name>A0A4Q1JID0_9BACT</name>
<evidence type="ECO:0000256" key="2">
    <source>
        <dbReference type="SAM" id="Coils"/>
    </source>
</evidence>
<dbReference type="PANTHER" id="PTHR30329:SF21">
    <property type="entry name" value="LIPOPROTEIN YIAD-RELATED"/>
    <property type="match status" value="1"/>
</dbReference>
<dbReference type="AlphaFoldDB" id="A0A4Q1JID0"/>
<gene>
    <name evidence="4" type="ORF">EO244_14840</name>
</gene>
<organism evidence="4 5">
    <name type="scientific">Ancylomarina salipaludis</name>
    <dbReference type="NCBI Taxonomy" id="2501299"/>
    <lineage>
        <taxon>Bacteria</taxon>
        <taxon>Pseudomonadati</taxon>
        <taxon>Bacteroidota</taxon>
        <taxon>Bacteroidia</taxon>
        <taxon>Marinilabiliales</taxon>
        <taxon>Marinifilaceae</taxon>
        <taxon>Ancylomarina</taxon>
    </lineage>
</organism>
<keyword evidence="4" id="KW-0966">Cell projection</keyword>
<feature type="domain" description="OmpA-like" evidence="3">
    <location>
        <begin position="202"/>
        <end position="325"/>
    </location>
</feature>
<dbReference type="RefSeq" id="WP_129255473.1">
    <property type="nucleotide sequence ID" value="NZ_SAXA01000017.1"/>
</dbReference>
<evidence type="ECO:0000313" key="5">
    <source>
        <dbReference type="Proteomes" id="UP000289703"/>
    </source>
</evidence>